<name>W3XPZ0_PESFW</name>
<dbReference type="GeneID" id="19266423"/>
<evidence type="ECO:0000313" key="2">
    <source>
        <dbReference type="Proteomes" id="UP000030651"/>
    </source>
</evidence>
<accession>W3XPZ0</accession>
<proteinExistence type="predicted"/>
<dbReference type="InParanoid" id="W3XPZ0"/>
<organism evidence="1 2">
    <name type="scientific">Pestalotiopsis fici (strain W106-1 / CGMCC3.15140)</name>
    <dbReference type="NCBI Taxonomy" id="1229662"/>
    <lineage>
        <taxon>Eukaryota</taxon>
        <taxon>Fungi</taxon>
        <taxon>Dikarya</taxon>
        <taxon>Ascomycota</taxon>
        <taxon>Pezizomycotina</taxon>
        <taxon>Sordariomycetes</taxon>
        <taxon>Xylariomycetidae</taxon>
        <taxon>Amphisphaeriales</taxon>
        <taxon>Sporocadaceae</taxon>
        <taxon>Pestalotiopsis</taxon>
    </lineage>
</organism>
<dbReference type="EMBL" id="KI912109">
    <property type="protein sequence ID" value="ETS87582.1"/>
    <property type="molecule type" value="Genomic_DNA"/>
</dbReference>
<dbReference type="KEGG" id="pfy:PFICI_01410"/>
<dbReference type="Proteomes" id="UP000030651">
    <property type="component" value="Unassembled WGS sequence"/>
</dbReference>
<protein>
    <submittedName>
        <fullName evidence="1">Uncharacterized protein</fullName>
    </submittedName>
</protein>
<dbReference type="RefSeq" id="XP_007828182.1">
    <property type="nucleotide sequence ID" value="XM_007829991.1"/>
</dbReference>
<dbReference type="AlphaFoldDB" id="W3XPZ0"/>
<sequence length="143" mass="15654">MRGKAITLEILPTYHTGVMPAQQPCSSQDDSSVVFNNYSHIITASIRPQTSMSSTDGGEFKNHAQTWDLVLSNMLAAARCAHWHRHKCEKTAEIGGLCEECSKGQCGFSEMDTSLPVFGAAETHLALSVVGRKSSWCAWHGQR</sequence>
<reference evidence="2" key="1">
    <citation type="journal article" date="2015" name="BMC Genomics">
        <title>Genomic and transcriptomic analysis of the endophytic fungus Pestalotiopsis fici reveals its lifestyle and high potential for synthesis of natural products.</title>
        <authorList>
            <person name="Wang X."/>
            <person name="Zhang X."/>
            <person name="Liu L."/>
            <person name="Xiang M."/>
            <person name="Wang W."/>
            <person name="Sun X."/>
            <person name="Che Y."/>
            <person name="Guo L."/>
            <person name="Liu G."/>
            <person name="Guo L."/>
            <person name="Wang C."/>
            <person name="Yin W.B."/>
            <person name="Stadler M."/>
            <person name="Zhang X."/>
            <person name="Liu X."/>
        </authorList>
    </citation>
    <scope>NUCLEOTIDE SEQUENCE [LARGE SCALE GENOMIC DNA]</scope>
    <source>
        <strain evidence="2">W106-1 / CGMCC3.15140</strain>
    </source>
</reference>
<dbReference type="OrthoDB" id="10461662at2759"/>
<dbReference type="HOGENOM" id="CLU_1806878_0_0_1"/>
<keyword evidence="2" id="KW-1185">Reference proteome</keyword>
<evidence type="ECO:0000313" key="1">
    <source>
        <dbReference type="EMBL" id="ETS87582.1"/>
    </source>
</evidence>
<gene>
    <name evidence="1" type="ORF">PFICI_01410</name>
</gene>